<organism evidence="3 4">
    <name type="scientific">Tranquillimonas rosea</name>
    <dbReference type="NCBI Taxonomy" id="641238"/>
    <lineage>
        <taxon>Bacteria</taxon>
        <taxon>Pseudomonadati</taxon>
        <taxon>Pseudomonadota</taxon>
        <taxon>Alphaproteobacteria</taxon>
        <taxon>Rhodobacterales</taxon>
        <taxon>Roseobacteraceae</taxon>
        <taxon>Tranquillimonas</taxon>
    </lineage>
</organism>
<dbReference type="EMBL" id="FOGU01000004">
    <property type="protein sequence ID" value="SES00277.1"/>
    <property type="molecule type" value="Genomic_DNA"/>
</dbReference>
<feature type="signal peptide" evidence="2">
    <location>
        <begin position="1"/>
        <end position="16"/>
    </location>
</feature>
<reference evidence="3 4" key="1">
    <citation type="submission" date="2016-10" db="EMBL/GenBank/DDBJ databases">
        <authorList>
            <person name="de Groot N.N."/>
        </authorList>
    </citation>
    <scope>NUCLEOTIDE SEQUENCE [LARGE SCALE GENOMIC DNA]</scope>
    <source>
        <strain evidence="3 4">DSM 23042</strain>
    </source>
</reference>
<keyword evidence="2" id="KW-0732">Signal</keyword>
<protein>
    <recommendedName>
        <fullName evidence="5">Lipoprotein-attachment site-containing protein</fullName>
    </recommendedName>
</protein>
<dbReference type="AlphaFoldDB" id="A0A1H9TTF2"/>
<sequence length="58" mass="5918">MTRSLPIALAALAALAACDQGMNTMQPAPMTSDAELQQGADVASNPTGVLEDEDDDAI</sequence>
<dbReference type="Proteomes" id="UP000198885">
    <property type="component" value="Unassembled WGS sequence"/>
</dbReference>
<evidence type="ECO:0008006" key="5">
    <source>
        <dbReference type="Google" id="ProtNLM"/>
    </source>
</evidence>
<proteinExistence type="predicted"/>
<feature type="region of interest" description="Disordered" evidence="1">
    <location>
        <begin position="23"/>
        <end position="58"/>
    </location>
</feature>
<keyword evidence="4" id="KW-1185">Reference proteome</keyword>
<evidence type="ECO:0000313" key="4">
    <source>
        <dbReference type="Proteomes" id="UP000198885"/>
    </source>
</evidence>
<evidence type="ECO:0000256" key="2">
    <source>
        <dbReference type="SAM" id="SignalP"/>
    </source>
</evidence>
<gene>
    <name evidence="3" type="ORF">SAMN04490244_104359</name>
</gene>
<accession>A0A1H9TTF2</accession>
<dbReference type="STRING" id="641238.SAMN04490244_104359"/>
<evidence type="ECO:0000313" key="3">
    <source>
        <dbReference type="EMBL" id="SES00277.1"/>
    </source>
</evidence>
<dbReference type="PROSITE" id="PS51257">
    <property type="entry name" value="PROKAR_LIPOPROTEIN"/>
    <property type="match status" value="1"/>
</dbReference>
<evidence type="ECO:0000256" key="1">
    <source>
        <dbReference type="SAM" id="MobiDB-lite"/>
    </source>
</evidence>
<feature type="chain" id="PRO_5011440538" description="Lipoprotein-attachment site-containing protein" evidence="2">
    <location>
        <begin position="17"/>
        <end position="58"/>
    </location>
</feature>
<dbReference type="RefSeq" id="WP_177190426.1">
    <property type="nucleotide sequence ID" value="NZ_CBDDGO010000004.1"/>
</dbReference>
<name>A0A1H9TTF2_9RHOB</name>